<evidence type="ECO:0000256" key="4">
    <source>
        <dbReference type="ARBA" id="ARBA00022989"/>
    </source>
</evidence>
<proteinExistence type="inferred from homology"/>
<evidence type="ECO:0000256" key="6">
    <source>
        <dbReference type="RuleBase" id="RU363053"/>
    </source>
</evidence>
<keyword evidence="5 6" id="KW-0472">Membrane</keyword>
<dbReference type="InterPro" id="IPR007248">
    <property type="entry name" value="Mpv17_PMP22"/>
</dbReference>
<keyword evidence="3 6" id="KW-0812">Transmembrane</keyword>
<comment type="subcellular location">
    <subcellularLocation>
        <location evidence="1">Membrane</location>
        <topology evidence="1">Multi-pass membrane protein</topology>
    </subcellularLocation>
</comment>
<organism evidence="7 8">
    <name type="scientific">Geodia barretti</name>
    <name type="common">Barrett's horny sponge</name>
    <dbReference type="NCBI Taxonomy" id="519541"/>
    <lineage>
        <taxon>Eukaryota</taxon>
        <taxon>Metazoa</taxon>
        <taxon>Porifera</taxon>
        <taxon>Demospongiae</taxon>
        <taxon>Heteroscleromorpha</taxon>
        <taxon>Tetractinellida</taxon>
        <taxon>Astrophorina</taxon>
        <taxon>Geodiidae</taxon>
        <taxon>Geodia</taxon>
    </lineage>
</organism>
<dbReference type="PANTHER" id="PTHR11266:SF104">
    <property type="entry name" value="MPV17-LIKE PROTEIN"/>
    <property type="match status" value="1"/>
</dbReference>
<dbReference type="GO" id="GO:0005737">
    <property type="term" value="C:cytoplasm"/>
    <property type="evidence" value="ECO:0007669"/>
    <property type="project" value="TreeGrafter"/>
</dbReference>
<name>A0AA35VZK2_GEOBA</name>
<keyword evidence="4 6" id="KW-1133">Transmembrane helix</keyword>
<dbReference type="GO" id="GO:0016020">
    <property type="term" value="C:membrane"/>
    <property type="evidence" value="ECO:0007669"/>
    <property type="project" value="UniProtKB-SubCell"/>
</dbReference>
<dbReference type="PANTHER" id="PTHR11266">
    <property type="entry name" value="PEROXISOMAL MEMBRANE PROTEIN 2, PXMP2 MPV17"/>
    <property type="match status" value="1"/>
</dbReference>
<comment type="similarity">
    <text evidence="2 6">Belongs to the peroxisomal membrane protein PXMP2/4 family.</text>
</comment>
<comment type="caution">
    <text evidence="7">The sequence shown here is derived from an EMBL/GenBank/DDBJ whole genome shotgun (WGS) entry which is preliminary data.</text>
</comment>
<gene>
    <name evidence="7" type="ORF">GBAR_LOCUS2805</name>
</gene>
<protein>
    <submittedName>
        <fullName evidence="7">Protein SYM1</fullName>
    </submittedName>
</protein>
<dbReference type="Proteomes" id="UP001174909">
    <property type="component" value="Unassembled WGS sequence"/>
</dbReference>
<dbReference type="EMBL" id="CASHTH010000386">
    <property type="protein sequence ID" value="CAI7999890.1"/>
    <property type="molecule type" value="Genomic_DNA"/>
</dbReference>
<evidence type="ECO:0000256" key="5">
    <source>
        <dbReference type="ARBA" id="ARBA00023136"/>
    </source>
</evidence>
<sequence length="225" mass="25187">MLAGSLARRSWSATPRLIADCRTPQGRRHFSPLAWYNRQIQRAPVITKAITSGVLFATGDVLAQTVTMEKGGKYNGPRVIRAAIFGTVILGPLGHLHFNFIEWFVVKRLAFTGTKMALLKVFIDQFTYWASGINAIYLISLPLMAGESFETAWGNVRNKIWPVLKANWCIWPLVQIVNFKFVPVVHQLNFVLLVSLGWATYLSWSTSDKPATTDDDDASTNNSIN</sequence>
<evidence type="ECO:0000256" key="2">
    <source>
        <dbReference type="ARBA" id="ARBA00006824"/>
    </source>
</evidence>
<reference evidence="7" key="1">
    <citation type="submission" date="2023-03" db="EMBL/GenBank/DDBJ databases">
        <authorList>
            <person name="Steffen K."/>
            <person name="Cardenas P."/>
        </authorList>
    </citation>
    <scope>NUCLEOTIDE SEQUENCE</scope>
</reference>
<evidence type="ECO:0000313" key="7">
    <source>
        <dbReference type="EMBL" id="CAI7999890.1"/>
    </source>
</evidence>
<feature type="transmembrane region" description="Helical" evidence="6">
    <location>
        <begin position="82"/>
        <end position="106"/>
    </location>
</feature>
<accession>A0AA35VZK2</accession>
<evidence type="ECO:0000256" key="3">
    <source>
        <dbReference type="ARBA" id="ARBA00022692"/>
    </source>
</evidence>
<feature type="transmembrane region" description="Helical" evidence="6">
    <location>
        <begin position="126"/>
        <end position="145"/>
    </location>
</feature>
<evidence type="ECO:0000313" key="8">
    <source>
        <dbReference type="Proteomes" id="UP001174909"/>
    </source>
</evidence>
<dbReference type="AlphaFoldDB" id="A0AA35VZK2"/>
<evidence type="ECO:0000256" key="1">
    <source>
        <dbReference type="ARBA" id="ARBA00004141"/>
    </source>
</evidence>
<dbReference type="Pfam" id="PF04117">
    <property type="entry name" value="Mpv17_PMP22"/>
    <property type="match status" value="1"/>
</dbReference>
<keyword evidence="8" id="KW-1185">Reference proteome</keyword>